<feature type="transmembrane region" description="Helical" evidence="1">
    <location>
        <begin position="55"/>
        <end position="74"/>
    </location>
</feature>
<gene>
    <name evidence="2" type="ORF">H9639_05570</name>
</gene>
<feature type="transmembrane region" description="Helical" evidence="1">
    <location>
        <begin position="107"/>
        <end position="125"/>
    </location>
</feature>
<keyword evidence="3" id="KW-1185">Reference proteome</keyword>
<organism evidence="2 3">
    <name type="scientific">Arthrobacter gallicola</name>
    <dbReference type="NCBI Taxonomy" id="2762225"/>
    <lineage>
        <taxon>Bacteria</taxon>
        <taxon>Bacillati</taxon>
        <taxon>Actinomycetota</taxon>
        <taxon>Actinomycetes</taxon>
        <taxon>Micrococcales</taxon>
        <taxon>Micrococcaceae</taxon>
        <taxon>Arthrobacter</taxon>
    </lineage>
</organism>
<evidence type="ECO:0000256" key="1">
    <source>
        <dbReference type="SAM" id="Phobius"/>
    </source>
</evidence>
<dbReference type="PANTHER" id="PTHR38446:SF1">
    <property type="entry name" value="BLL0914 PROTEIN"/>
    <property type="match status" value="1"/>
</dbReference>
<dbReference type="Proteomes" id="UP000609874">
    <property type="component" value="Unassembled WGS sequence"/>
</dbReference>
<name>A0ABR8UQC4_9MICC</name>
<protein>
    <submittedName>
        <fullName evidence="2">DUF1304 domain-containing protein</fullName>
    </submittedName>
</protein>
<accession>A0ABR8UQC4</accession>
<keyword evidence="1" id="KW-1133">Transmembrane helix</keyword>
<proteinExistence type="predicted"/>
<dbReference type="RefSeq" id="WP_191807136.1">
    <property type="nucleotide sequence ID" value="NZ_JACSQD010000002.1"/>
</dbReference>
<feature type="transmembrane region" description="Helical" evidence="1">
    <location>
        <begin position="81"/>
        <end position="101"/>
    </location>
</feature>
<comment type="caution">
    <text evidence="2">The sequence shown here is derived from an EMBL/GenBank/DDBJ whole genome shotgun (WGS) entry which is preliminary data.</text>
</comment>
<evidence type="ECO:0000313" key="2">
    <source>
        <dbReference type="EMBL" id="MBD7994763.1"/>
    </source>
</evidence>
<dbReference type="EMBL" id="JACSQD010000002">
    <property type="protein sequence ID" value="MBD7994763.1"/>
    <property type="molecule type" value="Genomic_DNA"/>
</dbReference>
<reference evidence="2 3" key="1">
    <citation type="submission" date="2020-08" db="EMBL/GenBank/DDBJ databases">
        <title>A Genomic Blueprint of the Chicken Gut Microbiome.</title>
        <authorList>
            <person name="Gilroy R."/>
            <person name="Ravi A."/>
            <person name="Getino M."/>
            <person name="Pursley I."/>
            <person name="Horton D.L."/>
            <person name="Alikhan N.-F."/>
            <person name="Baker D."/>
            <person name="Gharbi K."/>
            <person name="Hall N."/>
            <person name="Watson M."/>
            <person name="Adriaenssens E.M."/>
            <person name="Foster-Nyarko E."/>
            <person name="Jarju S."/>
            <person name="Secka A."/>
            <person name="Antonio M."/>
            <person name="Oren A."/>
            <person name="Chaudhuri R."/>
            <person name="La Ragione R.M."/>
            <person name="Hildebrand F."/>
            <person name="Pallen M.J."/>
        </authorList>
    </citation>
    <scope>NUCLEOTIDE SEQUENCE [LARGE SCALE GENOMIC DNA]</scope>
    <source>
        <strain evidence="2 3">Sa2CUA1</strain>
    </source>
</reference>
<sequence length="127" mass="13245">MLIAAAVFTLVAAAVHFYFFVLESLRWTAPETMDAYGITSPQDAEATQPLAYTQGFYSLFLGVGAVLGVLLLGVSNPVAGLTLMSFSTACMALASVVLLAGKWPLGRIALIRGIPALLALLLALLGS</sequence>
<dbReference type="InterPro" id="IPR009732">
    <property type="entry name" value="DUF1304"/>
</dbReference>
<evidence type="ECO:0000313" key="3">
    <source>
        <dbReference type="Proteomes" id="UP000609874"/>
    </source>
</evidence>
<keyword evidence="1" id="KW-0472">Membrane</keyword>
<dbReference type="PANTHER" id="PTHR38446">
    <property type="entry name" value="BLL0914 PROTEIN"/>
    <property type="match status" value="1"/>
</dbReference>
<dbReference type="Pfam" id="PF06993">
    <property type="entry name" value="DUF1304"/>
    <property type="match status" value="1"/>
</dbReference>
<keyword evidence="1" id="KW-0812">Transmembrane</keyword>